<keyword evidence="4" id="KW-1185">Reference proteome</keyword>
<proteinExistence type="predicted"/>
<dbReference type="PIRSF" id="PIRSF000429">
    <property type="entry name" value="Ac-CoA_Ac_transf"/>
    <property type="match status" value="1"/>
</dbReference>
<reference evidence="3 4" key="1">
    <citation type="submission" date="2016-11" db="EMBL/GenBank/DDBJ databases">
        <title>Complete genome sequence of Sulfitobacter sp. AM1-D1, a toxic bacteria associated with marine dinoflagellate Alexandrium minutum in East China Sea.</title>
        <authorList>
            <person name="Yang Q."/>
            <person name="Zhang X."/>
            <person name="Tian X."/>
        </authorList>
    </citation>
    <scope>NUCLEOTIDE SEQUENCE [LARGE SCALE GENOMIC DNA]</scope>
    <source>
        <strain evidence="3 4">AM1-D1</strain>
        <plasmid evidence="3 4">unnamed4</plasmid>
    </source>
</reference>
<keyword evidence="3" id="KW-0614">Plasmid</keyword>
<dbReference type="AlphaFoldDB" id="A0A1J0WNJ7"/>
<dbReference type="InterPro" id="IPR055140">
    <property type="entry name" value="Thiolase_C_2"/>
</dbReference>
<organism evidence="3 4">
    <name type="scientific">Sulfitobacter alexandrii</name>
    <dbReference type="NCBI Taxonomy" id="1917485"/>
    <lineage>
        <taxon>Bacteria</taxon>
        <taxon>Pseudomonadati</taxon>
        <taxon>Pseudomonadota</taxon>
        <taxon>Alphaproteobacteria</taxon>
        <taxon>Rhodobacterales</taxon>
        <taxon>Roseobacteraceae</taxon>
        <taxon>Sulfitobacter</taxon>
    </lineage>
</organism>
<dbReference type="OrthoDB" id="9790314at2"/>
<dbReference type="EMBL" id="CP018080">
    <property type="protein sequence ID" value="APE45882.1"/>
    <property type="molecule type" value="Genomic_DNA"/>
</dbReference>
<dbReference type="Gene3D" id="3.40.47.10">
    <property type="match status" value="1"/>
</dbReference>
<dbReference type="InterPro" id="IPR020616">
    <property type="entry name" value="Thiolase_N"/>
</dbReference>
<evidence type="ECO:0000313" key="3">
    <source>
        <dbReference type="EMBL" id="APE45882.1"/>
    </source>
</evidence>
<dbReference type="CDD" id="cd00829">
    <property type="entry name" value="SCP-x_thiolase"/>
    <property type="match status" value="1"/>
</dbReference>
<feature type="domain" description="Thiolase N-terminal" evidence="1">
    <location>
        <begin position="5"/>
        <end position="209"/>
    </location>
</feature>
<dbReference type="PANTHER" id="PTHR42870">
    <property type="entry name" value="ACETYL-COA C-ACETYLTRANSFERASE"/>
    <property type="match status" value="1"/>
</dbReference>
<dbReference type="Proteomes" id="UP000181897">
    <property type="component" value="Plasmid unnamed4"/>
</dbReference>
<evidence type="ECO:0000313" key="4">
    <source>
        <dbReference type="Proteomes" id="UP000181897"/>
    </source>
</evidence>
<feature type="domain" description="Thiolase C-terminal" evidence="2">
    <location>
        <begin position="273"/>
        <end position="398"/>
    </location>
</feature>
<geneLocation type="plasmid" evidence="3 4">
    <name>unnamed4</name>
</geneLocation>
<evidence type="ECO:0000259" key="1">
    <source>
        <dbReference type="Pfam" id="PF00108"/>
    </source>
</evidence>
<dbReference type="KEGG" id="suam:BOO69_20135"/>
<gene>
    <name evidence="3" type="ORF">BOO69_20135</name>
</gene>
<dbReference type="GO" id="GO:0003988">
    <property type="term" value="F:acetyl-CoA C-acyltransferase activity"/>
    <property type="evidence" value="ECO:0007669"/>
    <property type="project" value="UniProtKB-ARBA"/>
</dbReference>
<protein>
    <submittedName>
        <fullName evidence="3">Thiolase</fullName>
    </submittedName>
</protein>
<dbReference type="InterPro" id="IPR002155">
    <property type="entry name" value="Thiolase"/>
</dbReference>
<evidence type="ECO:0000259" key="2">
    <source>
        <dbReference type="Pfam" id="PF22691"/>
    </source>
</evidence>
<name>A0A1J0WNJ7_9RHOB</name>
<sequence>MTKTYVIGVGMTRMGKQADSTVKSLTQEAVDAALNDAGVQKSDLQGAYFSNATQNHMEGQLMVPGQVALRAMGIGGIPVVNVENACASAATAFSLANQALRAGDSDIVLAVGAEKMFSTDRERMFSVFDGAWDISAVEATKAQLLALGEGVEVPEGSTSPKPYSVFMDVYAAFCRLHMKHFGTTQTQIAAVAAKNHGHSVHNEKAQYRDPYTVEQVLAAPPITYPLTLPMCAPISDGGAAAVLVSEEGLKRLGLSRHRAIEVKASIIRTGSDRMAEDFTNHITARAARDAYEIAGISPSDVSVAEVHDATAMGEIIQIENLGLVELGEGGPASERGETCIGGRVPVNPSGGLESKGHPIGATGLGQIYELVSQLRGECGARQVEGAQVAVAENGGGLVGLEEAVAAITVLAR</sequence>
<dbReference type="SUPFAM" id="SSF53901">
    <property type="entry name" value="Thiolase-like"/>
    <property type="match status" value="2"/>
</dbReference>
<accession>A0A1J0WNJ7</accession>
<dbReference type="Pfam" id="PF00108">
    <property type="entry name" value="Thiolase_N"/>
    <property type="match status" value="1"/>
</dbReference>
<dbReference type="InterPro" id="IPR016039">
    <property type="entry name" value="Thiolase-like"/>
</dbReference>
<dbReference type="RefSeq" id="WP_071974194.1">
    <property type="nucleotide sequence ID" value="NZ_CP018080.1"/>
</dbReference>
<dbReference type="PANTHER" id="PTHR42870:SF1">
    <property type="entry name" value="NON-SPECIFIC LIPID-TRANSFER PROTEIN-LIKE 2"/>
    <property type="match status" value="1"/>
</dbReference>
<dbReference type="Pfam" id="PF22691">
    <property type="entry name" value="Thiolase_C_1"/>
    <property type="match status" value="1"/>
</dbReference>